<dbReference type="GeneID" id="25913494"/>
<gene>
    <name evidence="1" type="ORF">SARC_12990</name>
</gene>
<dbReference type="AlphaFoldDB" id="A0A0L0FCH2"/>
<proteinExistence type="predicted"/>
<evidence type="ECO:0000313" key="1">
    <source>
        <dbReference type="EMBL" id="KNC74465.1"/>
    </source>
</evidence>
<evidence type="ECO:0000313" key="2">
    <source>
        <dbReference type="Proteomes" id="UP000054560"/>
    </source>
</evidence>
<sequence length="82" mass="8387">HAGRIQKGNVVDLLSSATLFISLYRRGKLGKFCVDRLPSASAIEEAPITPTVGAADSVVGLDGRVTDGTCASAEGTGTRNAV</sequence>
<dbReference type="Proteomes" id="UP000054560">
    <property type="component" value="Unassembled WGS sequence"/>
</dbReference>
<dbReference type="RefSeq" id="XP_014148367.1">
    <property type="nucleotide sequence ID" value="XM_014292892.1"/>
</dbReference>
<protein>
    <submittedName>
        <fullName evidence="1">Uncharacterized protein</fullName>
    </submittedName>
</protein>
<name>A0A0L0FCH2_9EUKA</name>
<reference evidence="1 2" key="1">
    <citation type="submission" date="2011-02" db="EMBL/GenBank/DDBJ databases">
        <title>The Genome Sequence of Sphaeroforma arctica JP610.</title>
        <authorList>
            <consortium name="The Broad Institute Genome Sequencing Platform"/>
            <person name="Russ C."/>
            <person name="Cuomo C."/>
            <person name="Young S.K."/>
            <person name="Zeng Q."/>
            <person name="Gargeya S."/>
            <person name="Alvarado L."/>
            <person name="Berlin A."/>
            <person name="Chapman S.B."/>
            <person name="Chen Z."/>
            <person name="Freedman E."/>
            <person name="Gellesch M."/>
            <person name="Goldberg J."/>
            <person name="Griggs A."/>
            <person name="Gujja S."/>
            <person name="Heilman E."/>
            <person name="Heiman D."/>
            <person name="Howarth C."/>
            <person name="Mehta T."/>
            <person name="Neiman D."/>
            <person name="Pearson M."/>
            <person name="Roberts A."/>
            <person name="Saif S."/>
            <person name="Shea T."/>
            <person name="Shenoy N."/>
            <person name="Sisk P."/>
            <person name="Stolte C."/>
            <person name="Sykes S."/>
            <person name="White J."/>
            <person name="Yandava C."/>
            <person name="Burger G."/>
            <person name="Gray M.W."/>
            <person name="Holland P.W.H."/>
            <person name="King N."/>
            <person name="Lang F.B.F."/>
            <person name="Roger A.J."/>
            <person name="Ruiz-Trillo I."/>
            <person name="Haas B."/>
            <person name="Nusbaum C."/>
            <person name="Birren B."/>
        </authorList>
    </citation>
    <scope>NUCLEOTIDE SEQUENCE [LARGE SCALE GENOMIC DNA]</scope>
    <source>
        <strain evidence="1 2">JP610</strain>
    </source>
</reference>
<dbReference type="EMBL" id="KQ244383">
    <property type="protein sequence ID" value="KNC74465.1"/>
    <property type="molecule type" value="Genomic_DNA"/>
</dbReference>
<organism evidence="1 2">
    <name type="scientific">Sphaeroforma arctica JP610</name>
    <dbReference type="NCBI Taxonomy" id="667725"/>
    <lineage>
        <taxon>Eukaryota</taxon>
        <taxon>Ichthyosporea</taxon>
        <taxon>Ichthyophonida</taxon>
        <taxon>Sphaeroforma</taxon>
    </lineage>
</organism>
<accession>A0A0L0FCH2</accession>
<keyword evidence="2" id="KW-1185">Reference proteome</keyword>
<feature type="non-terminal residue" evidence="1">
    <location>
        <position position="1"/>
    </location>
</feature>